<feature type="non-terminal residue" evidence="2">
    <location>
        <position position="1"/>
    </location>
</feature>
<evidence type="ECO:0000313" key="2">
    <source>
        <dbReference type="EMBL" id="KAF2827790.1"/>
    </source>
</evidence>
<dbReference type="EMBL" id="MU006223">
    <property type="protein sequence ID" value="KAF2827790.1"/>
    <property type="molecule type" value="Genomic_DNA"/>
</dbReference>
<dbReference type="Proteomes" id="UP000799424">
    <property type="component" value="Unassembled WGS sequence"/>
</dbReference>
<dbReference type="AlphaFoldDB" id="A0A6A7A392"/>
<evidence type="ECO:0000256" key="1">
    <source>
        <dbReference type="SAM" id="MobiDB-lite"/>
    </source>
</evidence>
<name>A0A6A7A392_9PLEO</name>
<reference evidence="2" key="1">
    <citation type="journal article" date="2020" name="Stud. Mycol.">
        <title>101 Dothideomycetes genomes: a test case for predicting lifestyles and emergence of pathogens.</title>
        <authorList>
            <person name="Haridas S."/>
            <person name="Albert R."/>
            <person name="Binder M."/>
            <person name="Bloem J."/>
            <person name="Labutti K."/>
            <person name="Salamov A."/>
            <person name="Andreopoulos B."/>
            <person name="Baker S."/>
            <person name="Barry K."/>
            <person name="Bills G."/>
            <person name="Bluhm B."/>
            <person name="Cannon C."/>
            <person name="Castanera R."/>
            <person name="Culley D."/>
            <person name="Daum C."/>
            <person name="Ezra D."/>
            <person name="Gonzalez J."/>
            <person name="Henrissat B."/>
            <person name="Kuo A."/>
            <person name="Liang C."/>
            <person name="Lipzen A."/>
            <person name="Lutzoni F."/>
            <person name="Magnuson J."/>
            <person name="Mondo S."/>
            <person name="Nolan M."/>
            <person name="Ohm R."/>
            <person name="Pangilinan J."/>
            <person name="Park H.-J."/>
            <person name="Ramirez L."/>
            <person name="Alfaro M."/>
            <person name="Sun H."/>
            <person name="Tritt A."/>
            <person name="Yoshinaga Y."/>
            <person name="Zwiers L.-H."/>
            <person name="Turgeon B."/>
            <person name="Goodwin S."/>
            <person name="Spatafora J."/>
            <person name="Crous P."/>
            <person name="Grigoriev I."/>
        </authorList>
    </citation>
    <scope>NUCLEOTIDE SEQUENCE</scope>
    <source>
        <strain evidence="2">CBS 113818</strain>
    </source>
</reference>
<protein>
    <submittedName>
        <fullName evidence="2">Uncharacterized protein</fullName>
    </submittedName>
</protein>
<gene>
    <name evidence="2" type="ORF">CC86DRAFT_289263</name>
</gene>
<sequence>DNKNLCGICGYAKSKLEERAERKRPRRLDSEIAGVVPRKSTGKLHKPPQVRAASENVTSSSPHTVTEKPRNRLRKQNEPPTLPHTSEPAVDLFILEYESYPTSSEPGKVLGVYSTLNSVTSGAFAHGAYTFSREGLLHSNEYLSLTGRIKLARTAVQRTGVRAFVPERSDSLHGESVRLDIPHPEPNERHKSEEKLIMRDAVFLAVRTGPQAASWIGVFADKSLAWGACLKDKAMCAVSGTLCDEARTIGDNNMPQITGRLIGSGHFTWMVDECVIDDSRPTPKQAVRDV</sequence>
<evidence type="ECO:0000313" key="3">
    <source>
        <dbReference type="Proteomes" id="UP000799424"/>
    </source>
</evidence>
<keyword evidence="3" id="KW-1185">Reference proteome</keyword>
<organism evidence="2 3">
    <name type="scientific">Ophiobolus disseminans</name>
    <dbReference type="NCBI Taxonomy" id="1469910"/>
    <lineage>
        <taxon>Eukaryota</taxon>
        <taxon>Fungi</taxon>
        <taxon>Dikarya</taxon>
        <taxon>Ascomycota</taxon>
        <taxon>Pezizomycotina</taxon>
        <taxon>Dothideomycetes</taxon>
        <taxon>Pleosporomycetidae</taxon>
        <taxon>Pleosporales</taxon>
        <taxon>Pleosporineae</taxon>
        <taxon>Phaeosphaeriaceae</taxon>
        <taxon>Ophiobolus</taxon>
    </lineage>
</organism>
<proteinExistence type="predicted"/>
<feature type="compositionally biased region" description="Polar residues" evidence="1">
    <location>
        <begin position="55"/>
        <end position="64"/>
    </location>
</feature>
<dbReference type="OrthoDB" id="3788651at2759"/>
<accession>A0A6A7A392</accession>
<feature type="region of interest" description="Disordered" evidence="1">
    <location>
        <begin position="17"/>
        <end position="87"/>
    </location>
</feature>